<dbReference type="SUPFAM" id="SSF57903">
    <property type="entry name" value="FYVE/PHD zinc finger"/>
    <property type="match status" value="1"/>
</dbReference>
<comment type="caution">
    <text evidence="3">The sequence shown here is derived from an EMBL/GenBank/DDBJ whole genome shotgun (WGS) entry which is preliminary data.</text>
</comment>
<keyword evidence="3" id="KW-0808">Transferase</keyword>
<dbReference type="InterPro" id="IPR011011">
    <property type="entry name" value="Znf_FYVE_PHD"/>
</dbReference>
<evidence type="ECO:0000259" key="2">
    <source>
        <dbReference type="PROSITE" id="PS50802"/>
    </source>
</evidence>
<dbReference type="InterPro" id="IPR013083">
    <property type="entry name" value="Znf_RING/FYVE/PHD"/>
</dbReference>
<dbReference type="AlphaFoldDB" id="A0A9X0A6U2"/>
<dbReference type="InterPro" id="IPR003323">
    <property type="entry name" value="OTU_dom"/>
</dbReference>
<dbReference type="Gene3D" id="3.40.395.10">
    <property type="entry name" value="Adenoviral Proteinase, Chain A"/>
    <property type="match status" value="2"/>
</dbReference>
<dbReference type="InterPro" id="IPR038765">
    <property type="entry name" value="Papain-like_cys_pep_sf"/>
</dbReference>
<dbReference type="OrthoDB" id="6015368at2759"/>
<accession>A0A9X0A6U2</accession>
<dbReference type="GO" id="GO:0016579">
    <property type="term" value="P:protein deubiquitination"/>
    <property type="evidence" value="ECO:0007669"/>
    <property type="project" value="TreeGrafter"/>
</dbReference>
<feature type="domain" description="OTU" evidence="2">
    <location>
        <begin position="417"/>
        <end position="551"/>
    </location>
</feature>
<keyword evidence="4" id="KW-1185">Reference proteome</keyword>
<feature type="compositionally biased region" description="Acidic residues" evidence="1">
    <location>
        <begin position="317"/>
        <end position="330"/>
    </location>
</feature>
<proteinExistence type="predicted"/>
<dbReference type="SUPFAM" id="SSF54001">
    <property type="entry name" value="Cysteine proteinases"/>
    <property type="match status" value="2"/>
</dbReference>
<dbReference type="Proteomes" id="UP001163046">
    <property type="component" value="Unassembled WGS sequence"/>
</dbReference>
<dbReference type="GO" id="GO:0004843">
    <property type="term" value="F:cysteine-type deubiquitinase activity"/>
    <property type="evidence" value="ECO:0007669"/>
    <property type="project" value="TreeGrafter"/>
</dbReference>
<evidence type="ECO:0000313" key="4">
    <source>
        <dbReference type="Proteomes" id="UP001163046"/>
    </source>
</evidence>
<dbReference type="PANTHER" id="PTHR12419:SF11">
    <property type="entry name" value="OTU DOMAIN-CONTAINING PROTEIN DDB_G0284757"/>
    <property type="match status" value="1"/>
</dbReference>
<organism evidence="3 4">
    <name type="scientific">Desmophyllum pertusum</name>
    <dbReference type="NCBI Taxonomy" id="174260"/>
    <lineage>
        <taxon>Eukaryota</taxon>
        <taxon>Metazoa</taxon>
        <taxon>Cnidaria</taxon>
        <taxon>Anthozoa</taxon>
        <taxon>Hexacorallia</taxon>
        <taxon>Scleractinia</taxon>
        <taxon>Caryophylliina</taxon>
        <taxon>Caryophylliidae</taxon>
        <taxon>Desmophyllum</taxon>
    </lineage>
</organism>
<dbReference type="PANTHER" id="PTHR12419">
    <property type="entry name" value="OTU DOMAIN CONTAINING PROTEIN"/>
    <property type="match status" value="1"/>
</dbReference>
<evidence type="ECO:0000313" key="3">
    <source>
        <dbReference type="EMBL" id="KAJ7394473.1"/>
    </source>
</evidence>
<dbReference type="PROSITE" id="PS50802">
    <property type="entry name" value="OTU"/>
    <property type="match status" value="1"/>
</dbReference>
<dbReference type="Pfam" id="PF02338">
    <property type="entry name" value="OTU"/>
    <property type="match status" value="1"/>
</dbReference>
<name>A0A9X0A6U2_9CNID</name>
<dbReference type="Gene3D" id="3.30.40.10">
    <property type="entry name" value="Zinc/RING finger domain, C3HC4 (zinc finger)"/>
    <property type="match status" value="1"/>
</dbReference>
<evidence type="ECO:0000256" key="1">
    <source>
        <dbReference type="SAM" id="MobiDB-lite"/>
    </source>
</evidence>
<gene>
    <name evidence="3" type="primary">CASP14_1</name>
    <name evidence="3" type="ORF">OS493_000284</name>
</gene>
<sequence length="1074" mass="121075">MEELIFRVSGERVQRFSVGDEVIFKNPESVPAKEKKNAKDPFKQRNVLGIVKERRALNFYRIEWKKNGKTTVSTHYAGMLSKYREVASSQTGSNSQNTLTHRDIADEVSTFSYLFRLKHKITRQPKNAFLLEDVEKNMELLWSALDSGVVASIECGEAGDCEEARQHQEQYDSGIARLNRHHFNFFLIWSVLWEKERMRCPDQLFEVLDDTSGSATRLHEGECGACLAADVCNHTCCHDWFLEIGHRLRLIHKDEAARDSGTVEGDEAAHQSPSNTTQASIFRYSTAEQMDDACDPLLYGHKSAVQPDPPLMRSSLAEEDVTNSDLDEDSSSTTAQHEPLLNPQMTGSDLLQTEFGENYISTTHPPVTEKGSQTGLLHDFSQTNFATAIRLSIAERRSILQQKQTLLQNITNSGLQVRSVNIPADGNCLFHAISDQLSRIEESPKTHSELRAMAVEAMRNPSTIGMTSNELAMYVKNNDLPNYIRKMSRQRTWGDHLAIMALAHALQRNVWIVSSSRNDSEHTVIETGNARADPLLLGCVSNNHYVSLEPSQQLAAIEDQNTSTNTIGNTNEDVEKLPPNEQPSDMGVYSPSGYILEKQKQSKRYQDSRENTESCPPVDQTPQTNIPQRLCICGNEATITQLMEPVECQTQYDGCREFYHPACVGLDAHPQIPYTCPFCTEREKHLTLWRRCGNKMLDEVEALFVETTKEENQGRNFKCGLHTSDIKSLSPGQDLNDKVINLVLDAFAREIAEQGGSVVCYSSTVLPKFRREGYKEGHMDRWFAKVEALFVETTKEENQGRNFKCGLHTSDIKSLSPGQDLNDKVINLVLDAFAREIAEQGGSVVCYSSTVLPKFRREGYKEGHMDRWFAKVEALFVETTKEENQGRNFKCGLHTSDIKSLSPGQDLNDKVINLVLDAFAREIAEQGGSVVCYSSTVLPKFRREGYKEGHMDRWFAKVEALFVETTKEENQGRNFKCGLHTSDIKSLSPGQDLNDKVINLVLDAFAREIAEQGGSVVCYSSTVLPKFRREGYKEGHMDRWFAKVIHVPEETIFWYDSTSALVDDQAVKDISAIK</sequence>
<feature type="region of interest" description="Disordered" evidence="1">
    <location>
        <begin position="563"/>
        <end position="621"/>
    </location>
</feature>
<dbReference type="CDD" id="cd22758">
    <property type="entry name" value="OTU_232R-like"/>
    <property type="match status" value="1"/>
</dbReference>
<dbReference type="EMBL" id="MU825396">
    <property type="protein sequence ID" value="KAJ7394473.1"/>
    <property type="molecule type" value="Genomic_DNA"/>
</dbReference>
<feature type="region of interest" description="Disordered" evidence="1">
    <location>
        <begin position="316"/>
        <end position="344"/>
    </location>
</feature>
<reference evidence="3" key="1">
    <citation type="submission" date="2023-01" db="EMBL/GenBank/DDBJ databases">
        <title>Genome assembly of the deep-sea coral Lophelia pertusa.</title>
        <authorList>
            <person name="Herrera S."/>
            <person name="Cordes E."/>
        </authorList>
    </citation>
    <scope>NUCLEOTIDE SEQUENCE</scope>
    <source>
        <strain evidence="3">USNM1676648</strain>
        <tissue evidence="3">Polyp</tissue>
    </source>
</reference>
<feature type="compositionally biased region" description="Basic and acidic residues" evidence="1">
    <location>
        <begin position="597"/>
        <end position="612"/>
    </location>
</feature>
<protein>
    <submittedName>
        <fullName evidence="3">Glycosyl transferases group 1</fullName>
    </submittedName>
</protein>
<dbReference type="GO" id="GO:0016740">
    <property type="term" value="F:transferase activity"/>
    <property type="evidence" value="ECO:0007669"/>
    <property type="project" value="UniProtKB-KW"/>
</dbReference>
<dbReference type="InterPro" id="IPR050704">
    <property type="entry name" value="Peptidase_C85-like"/>
</dbReference>
<dbReference type="Gene3D" id="3.90.70.80">
    <property type="match status" value="1"/>
</dbReference>